<reference evidence="2 3" key="1">
    <citation type="submission" date="2022-11" db="EMBL/GenBank/DDBJ databases">
        <title>Minimal conservation of predation-associated metabolite biosynthetic gene clusters underscores biosynthetic potential of Myxococcota including descriptions for ten novel species: Archangium lansinium sp. nov., Myxococcus landrumus sp. nov., Nannocystis bai.</title>
        <authorList>
            <person name="Ahearne A."/>
            <person name="Stevens C."/>
            <person name="Phillips K."/>
        </authorList>
    </citation>
    <scope>NUCLEOTIDE SEQUENCE [LARGE SCALE GENOMIC DNA]</scope>
    <source>
        <strain evidence="2 3">MIWBW</strain>
    </source>
</reference>
<feature type="domain" description="Bacterial bifunctional deaminase-reductase C-terminal" evidence="1">
    <location>
        <begin position="4"/>
        <end position="173"/>
    </location>
</feature>
<protein>
    <submittedName>
        <fullName evidence="2">Dihydrofolate reductase family protein</fullName>
    </submittedName>
</protein>
<dbReference type="Gene3D" id="3.40.430.10">
    <property type="entry name" value="Dihydrofolate Reductase, subunit A"/>
    <property type="match status" value="1"/>
</dbReference>
<name>A0ABT4AQL1_9BACT</name>
<evidence type="ECO:0000259" key="1">
    <source>
        <dbReference type="Pfam" id="PF01872"/>
    </source>
</evidence>
<proteinExistence type="predicted"/>
<comment type="caution">
    <text evidence="2">The sequence shown here is derived from an EMBL/GenBank/DDBJ whole genome shotgun (WGS) entry which is preliminary data.</text>
</comment>
<evidence type="ECO:0000313" key="3">
    <source>
        <dbReference type="Proteomes" id="UP001207654"/>
    </source>
</evidence>
<dbReference type="EMBL" id="JAPNKA010000001">
    <property type="protein sequence ID" value="MCY1083077.1"/>
    <property type="molecule type" value="Genomic_DNA"/>
</dbReference>
<dbReference type="SUPFAM" id="SSF53597">
    <property type="entry name" value="Dihydrofolate reductase-like"/>
    <property type="match status" value="1"/>
</dbReference>
<dbReference type="InterPro" id="IPR050765">
    <property type="entry name" value="Riboflavin_Biosynth_HTPR"/>
</dbReference>
<dbReference type="Proteomes" id="UP001207654">
    <property type="component" value="Unassembled WGS sequence"/>
</dbReference>
<dbReference type="RefSeq" id="WP_267541622.1">
    <property type="nucleotide sequence ID" value="NZ_JAPNKA010000001.1"/>
</dbReference>
<gene>
    <name evidence="2" type="ORF">OV287_52440</name>
</gene>
<accession>A0ABT4AQL1</accession>
<dbReference type="InterPro" id="IPR002734">
    <property type="entry name" value="RibDG_C"/>
</dbReference>
<sequence>MRRLFWQMMISLDGFMEGPNSELDWLVSDEDFDRYGRGMLASIDGMLLGRKTYQLFASHWPTSTQSEAPRLNELPKYVFSRTLERVEWNNSTLVRSDAVEAVQRLKQQPGRELALFGSAELASTLMRAGLIDEYRILVAPIALGSGAPMFRHVEQRVRLRLTRSETFSSGVVLSYYEPR</sequence>
<dbReference type="PANTHER" id="PTHR38011">
    <property type="entry name" value="DIHYDROFOLATE REDUCTASE FAMILY PROTEIN (AFU_ORTHOLOGUE AFUA_8G06820)"/>
    <property type="match status" value="1"/>
</dbReference>
<dbReference type="Pfam" id="PF01872">
    <property type="entry name" value="RibD_C"/>
    <property type="match status" value="1"/>
</dbReference>
<dbReference type="InterPro" id="IPR024072">
    <property type="entry name" value="DHFR-like_dom_sf"/>
</dbReference>
<evidence type="ECO:0000313" key="2">
    <source>
        <dbReference type="EMBL" id="MCY1083077.1"/>
    </source>
</evidence>
<dbReference type="PANTHER" id="PTHR38011:SF11">
    <property type="entry name" value="2,5-DIAMINO-6-RIBOSYLAMINO-4(3H)-PYRIMIDINONE 5'-PHOSPHATE REDUCTASE"/>
    <property type="match status" value="1"/>
</dbReference>
<keyword evidence="3" id="KW-1185">Reference proteome</keyword>
<organism evidence="2 3">
    <name type="scientific">Archangium lansingense</name>
    <dbReference type="NCBI Taxonomy" id="2995310"/>
    <lineage>
        <taxon>Bacteria</taxon>
        <taxon>Pseudomonadati</taxon>
        <taxon>Myxococcota</taxon>
        <taxon>Myxococcia</taxon>
        <taxon>Myxococcales</taxon>
        <taxon>Cystobacterineae</taxon>
        <taxon>Archangiaceae</taxon>
        <taxon>Archangium</taxon>
    </lineage>
</organism>